<evidence type="ECO:0000256" key="3">
    <source>
        <dbReference type="ARBA" id="ARBA00022741"/>
    </source>
</evidence>
<reference evidence="8" key="1">
    <citation type="journal article" date="2019" name="Int. J. Syst. Evol. Microbiol.">
        <title>The Global Catalogue of Microorganisms (GCM) 10K type strain sequencing project: providing services to taxonomists for standard genome sequencing and annotation.</title>
        <authorList>
            <consortium name="The Broad Institute Genomics Platform"/>
            <consortium name="The Broad Institute Genome Sequencing Center for Infectious Disease"/>
            <person name="Wu L."/>
            <person name="Ma J."/>
        </authorList>
    </citation>
    <scope>NUCLEOTIDE SEQUENCE [LARGE SCALE GENOMIC DNA]</scope>
    <source>
        <strain evidence="8">JCM 16908</strain>
    </source>
</reference>
<dbReference type="GO" id="GO:0005524">
    <property type="term" value="F:ATP binding"/>
    <property type="evidence" value="ECO:0007669"/>
    <property type="project" value="UniProtKB-KW"/>
</dbReference>
<sequence>MAAIEIRNLTKSFGAVRAVNDVSFTVAAGTVTGYLGPNGAGKTTTLRSLLGLVTPDSGQALVNGRRYADLVAPLTEVGAVLEATSFHPGRTARNHLRVLCTAAGLPDVRADESLDQVGLAGDAGKRVAGFSLGMRQRLALATALIGKPKILILDEPANGLDPAGIQWLRGFLRFLADDQGCAVLVSSHVLAEVEQTVDNVVIIAQGRMIRQGTLAELTSDGDRGVRVAGAEVQRLRARLEAAGATVESPESGVLLVHGAPPETVGQAALDEGVVLSELVRRRSDLERVFLELTGEPADAPPEGGGGVATAEAVPAVTETSGGAR</sequence>
<evidence type="ECO:0000259" key="6">
    <source>
        <dbReference type="PROSITE" id="PS50893"/>
    </source>
</evidence>
<gene>
    <name evidence="7" type="ORF">GCM10022226_81590</name>
</gene>
<feature type="compositionally biased region" description="Low complexity" evidence="5">
    <location>
        <begin position="308"/>
        <end position="324"/>
    </location>
</feature>
<dbReference type="EMBL" id="BAAAZR010000063">
    <property type="protein sequence ID" value="GAA3845836.1"/>
    <property type="molecule type" value="Genomic_DNA"/>
</dbReference>
<feature type="domain" description="ABC transporter" evidence="6">
    <location>
        <begin position="4"/>
        <end position="230"/>
    </location>
</feature>
<comment type="caution">
    <text evidence="7">The sequence shown here is derived from an EMBL/GenBank/DDBJ whole genome shotgun (WGS) entry which is preliminary data.</text>
</comment>
<organism evidence="7 8">
    <name type="scientific">Sphaerisporangium flaviroseum</name>
    <dbReference type="NCBI Taxonomy" id="509199"/>
    <lineage>
        <taxon>Bacteria</taxon>
        <taxon>Bacillati</taxon>
        <taxon>Actinomycetota</taxon>
        <taxon>Actinomycetes</taxon>
        <taxon>Streptosporangiales</taxon>
        <taxon>Streptosporangiaceae</taxon>
        <taxon>Sphaerisporangium</taxon>
    </lineage>
</organism>
<evidence type="ECO:0000313" key="7">
    <source>
        <dbReference type="EMBL" id="GAA3845836.1"/>
    </source>
</evidence>
<dbReference type="InterPro" id="IPR027417">
    <property type="entry name" value="P-loop_NTPase"/>
</dbReference>
<dbReference type="InterPro" id="IPR003439">
    <property type="entry name" value="ABC_transporter-like_ATP-bd"/>
</dbReference>
<keyword evidence="2" id="KW-0813">Transport</keyword>
<dbReference type="PROSITE" id="PS00211">
    <property type="entry name" value="ABC_TRANSPORTER_1"/>
    <property type="match status" value="1"/>
</dbReference>
<evidence type="ECO:0000256" key="2">
    <source>
        <dbReference type="ARBA" id="ARBA00022448"/>
    </source>
</evidence>
<dbReference type="RefSeq" id="WP_344953393.1">
    <property type="nucleotide sequence ID" value="NZ_BAAAZR010000063.1"/>
</dbReference>
<keyword evidence="8" id="KW-1185">Reference proteome</keyword>
<dbReference type="SMART" id="SM00382">
    <property type="entry name" value="AAA"/>
    <property type="match status" value="1"/>
</dbReference>
<dbReference type="Gene3D" id="3.40.50.300">
    <property type="entry name" value="P-loop containing nucleotide triphosphate hydrolases"/>
    <property type="match status" value="1"/>
</dbReference>
<dbReference type="Proteomes" id="UP001500888">
    <property type="component" value="Unassembled WGS sequence"/>
</dbReference>
<keyword evidence="3" id="KW-0547">Nucleotide-binding</keyword>
<evidence type="ECO:0000256" key="5">
    <source>
        <dbReference type="SAM" id="MobiDB-lite"/>
    </source>
</evidence>
<dbReference type="PROSITE" id="PS50893">
    <property type="entry name" value="ABC_TRANSPORTER_2"/>
    <property type="match status" value="1"/>
</dbReference>
<accession>A0ABP7JJ74</accession>
<dbReference type="SUPFAM" id="SSF52540">
    <property type="entry name" value="P-loop containing nucleoside triphosphate hydrolases"/>
    <property type="match status" value="1"/>
</dbReference>
<dbReference type="InterPro" id="IPR017871">
    <property type="entry name" value="ABC_transporter-like_CS"/>
</dbReference>
<evidence type="ECO:0000256" key="1">
    <source>
        <dbReference type="ARBA" id="ARBA00005417"/>
    </source>
</evidence>
<proteinExistence type="inferred from homology"/>
<evidence type="ECO:0000313" key="8">
    <source>
        <dbReference type="Proteomes" id="UP001500888"/>
    </source>
</evidence>
<name>A0ABP7JJ74_9ACTN</name>
<comment type="similarity">
    <text evidence="1">Belongs to the ABC transporter superfamily.</text>
</comment>
<dbReference type="PANTHER" id="PTHR43335:SF4">
    <property type="entry name" value="ABC TRANSPORTER, ATP-BINDING PROTEIN"/>
    <property type="match status" value="1"/>
</dbReference>
<evidence type="ECO:0000256" key="4">
    <source>
        <dbReference type="ARBA" id="ARBA00022840"/>
    </source>
</evidence>
<dbReference type="Pfam" id="PF00005">
    <property type="entry name" value="ABC_tran"/>
    <property type="match status" value="1"/>
</dbReference>
<dbReference type="PANTHER" id="PTHR43335">
    <property type="entry name" value="ABC TRANSPORTER, ATP-BINDING PROTEIN"/>
    <property type="match status" value="1"/>
</dbReference>
<keyword evidence="4 7" id="KW-0067">ATP-binding</keyword>
<protein>
    <submittedName>
        <fullName evidence="7">ABC transporter ATP-binding protein</fullName>
    </submittedName>
</protein>
<dbReference type="InterPro" id="IPR003593">
    <property type="entry name" value="AAA+_ATPase"/>
</dbReference>
<feature type="region of interest" description="Disordered" evidence="5">
    <location>
        <begin position="294"/>
        <end position="324"/>
    </location>
</feature>